<accession>A0A9P5GL72</accession>
<evidence type="ECO:0000313" key="1">
    <source>
        <dbReference type="EMBL" id="KAF7526436.1"/>
    </source>
</evidence>
<dbReference type="AlphaFoldDB" id="A0A9P5GL72"/>
<organism evidence="1 2">
    <name type="scientific">Penicillium crustosum</name>
    <name type="common">Blue mold fungus</name>
    <dbReference type="NCBI Taxonomy" id="36656"/>
    <lineage>
        <taxon>Eukaryota</taxon>
        <taxon>Fungi</taxon>
        <taxon>Dikarya</taxon>
        <taxon>Ascomycota</taxon>
        <taxon>Pezizomycotina</taxon>
        <taxon>Eurotiomycetes</taxon>
        <taxon>Eurotiomycetidae</taxon>
        <taxon>Eurotiales</taxon>
        <taxon>Aspergillaceae</taxon>
        <taxon>Penicillium</taxon>
    </lineage>
</organism>
<keyword evidence="2" id="KW-1185">Reference proteome</keyword>
<dbReference type="Proteomes" id="UP000701341">
    <property type="component" value="Unassembled WGS sequence"/>
</dbReference>
<name>A0A9P5GL72_PENCR</name>
<sequence length="225" mass="24476">MSSTPIAQVLADISGFIGKHPTPQRCIGAGQMLSKAEAETIINSSNKINLTDTEKEQYICGIAQMVSSGTIDDVVKKAAEDAYQNAHNVYMEFMQASFALFLFDQWYRTQFAYQMIPIVRKTQEFEQQSKEIQAQIEELRSSFIHLIAEAKGSAGLNFVLSKVEETPHEDPVRKFGPYVNLGLPILSLAFSLYGPLAAFLTIGGLSSLGTAAALNASLAVSCAGK</sequence>
<reference evidence="1" key="1">
    <citation type="submission" date="2020-02" db="EMBL/GenBank/DDBJ databases">
        <authorList>
            <person name="Lichtner F.J."/>
        </authorList>
    </citation>
    <scope>NUCLEOTIDE SEQUENCE</scope>
    <source>
        <strain evidence="1">G10</strain>
    </source>
</reference>
<comment type="caution">
    <text evidence="1">The sequence shown here is derived from an EMBL/GenBank/DDBJ whole genome shotgun (WGS) entry which is preliminary data.</text>
</comment>
<dbReference type="EMBL" id="JAAOZQ010000022">
    <property type="protein sequence ID" value="KAF7526436.1"/>
    <property type="molecule type" value="Genomic_DNA"/>
</dbReference>
<evidence type="ECO:0000313" key="2">
    <source>
        <dbReference type="Proteomes" id="UP000701341"/>
    </source>
</evidence>
<gene>
    <name evidence="1" type="ORF">PCG10_004132</name>
</gene>
<protein>
    <submittedName>
        <fullName evidence="1">Uncharacterized protein</fullName>
    </submittedName>
</protein>
<proteinExistence type="predicted"/>